<gene>
    <name evidence="3" type="ORF">FPZ11_07290</name>
</gene>
<feature type="transmembrane region" description="Helical" evidence="2">
    <location>
        <begin position="37"/>
        <end position="55"/>
    </location>
</feature>
<feature type="transmembrane region" description="Helical" evidence="2">
    <location>
        <begin position="212"/>
        <end position="234"/>
    </location>
</feature>
<name>A0A5B8M482_9MICO</name>
<keyword evidence="2" id="KW-0812">Transmembrane</keyword>
<sequence length="240" mass="25477">MAGDSTPQAHGSGDTFRRAAEPGSSARRSRFAARMRLDWWWIGILVLCGSFQIFRGAPVDGVFFLAAAAALTADAAGWLAALDRYPVPRLHLAAQLALGAIAVAFIALVPQFDVVDLVIVSVVGATALIVGWRNDGIENLTDATPSRPAADSTTSAARERGALSRPVRRSAMLWAAAGLFLCLWELASFFLAMPSATAEFEHPPLSDLIDPIVANPFGRAACAALWLLAGAALLKRGRRQ</sequence>
<evidence type="ECO:0000313" key="4">
    <source>
        <dbReference type="Proteomes" id="UP000320216"/>
    </source>
</evidence>
<keyword evidence="4" id="KW-1185">Reference proteome</keyword>
<evidence type="ECO:0000313" key="3">
    <source>
        <dbReference type="EMBL" id="QDZ14585.1"/>
    </source>
</evidence>
<keyword evidence="2" id="KW-1133">Transmembrane helix</keyword>
<reference evidence="3 4" key="1">
    <citation type="submission" date="2019-07" db="EMBL/GenBank/DDBJ databases">
        <title>Full genome sequence of Humibacter sp. WJ7-1.</title>
        <authorList>
            <person name="Im W.-T."/>
        </authorList>
    </citation>
    <scope>NUCLEOTIDE SEQUENCE [LARGE SCALE GENOMIC DNA]</scope>
    <source>
        <strain evidence="3 4">WJ7-1</strain>
    </source>
</reference>
<feature type="transmembrane region" description="Helical" evidence="2">
    <location>
        <begin position="89"/>
        <end position="108"/>
    </location>
</feature>
<evidence type="ECO:0000256" key="2">
    <source>
        <dbReference type="SAM" id="Phobius"/>
    </source>
</evidence>
<dbReference type="EMBL" id="CP042305">
    <property type="protein sequence ID" value="QDZ14585.1"/>
    <property type="molecule type" value="Genomic_DNA"/>
</dbReference>
<dbReference type="KEGG" id="huw:FPZ11_07290"/>
<feature type="region of interest" description="Disordered" evidence="1">
    <location>
        <begin position="1"/>
        <end position="21"/>
    </location>
</feature>
<protein>
    <submittedName>
        <fullName evidence="3">Uncharacterized protein</fullName>
    </submittedName>
</protein>
<dbReference type="Proteomes" id="UP000320216">
    <property type="component" value="Chromosome"/>
</dbReference>
<dbReference type="RefSeq" id="WP_146319634.1">
    <property type="nucleotide sequence ID" value="NZ_CP042305.1"/>
</dbReference>
<feature type="transmembrane region" description="Helical" evidence="2">
    <location>
        <begin position="61"/>
        <end position="82"/>
    </location>
</feature>
<dbReference type="OrthoDB" id="4935702at2"/>
<feature type="transmembrane region" description="Helical" evidence="2">
    <location>
        <begin position="171"/>
        <end position="192"/>
    </location>
</feature>
<proteinExistence type="predicted"/>
<accession>A0A5B8M482</accession>
<feature type="transmembrane region" description="Helical" evidence="2">
    <location>
        <begin position="114"/>
        <end position="132"/>
    </location>
</feature>
<evidence type="ECO:0000256" key="1">
    <source>
        <dbReference type="SAM" id="MobiDB-lite"/>
    </source>
</evidence>
<keyword evidence="2" id="KW-0472">Membrane</keyword>
<dbReference type="AlphaFoldDB" id="A0A5B8M482"/>
<organism evidence="3 4">
    <name type="scientific">Humibacter ginsenosidimutans</name>
    <dbReference type="NCBI Taxonomy" id="2599293"/>
    <lineage>
        <taxon>Bacteria</taxon>
        <taxon>Bacillati</taxon>
        <taxon>Actinomycetota</taxon>
        <taxon>Actinomycetes</taxon>
        <taxon>Micrococcales</taxon>
        <taxon>Microbacteriaceae</taxon>
        <taxon>Humibacter</taxon>
    </lineage>
</organism>